<evidence type="ECO:0000256" key="3">
    <source>
        <dbReference type="ARBA" id="ARBA00022490"/>
    </source>
</evidence>
<dbReference type="GO" id="GO:0005509">
    <property type="term" value="F:calcium ion binding"/>
    <property type="evidence" value="ECO:0007669"/>
    <property type="project" value="InterPro"/>
</dbReference>
<dbReference type="PROSITE" id="PS50222">
    <property type="entry name" value="EF_HAND_2"/>
    <property type="match status" value="4"/>
</dbReference>
<dbReference type="Proteomes" id="UP001162131">
    <property type="component" value="Unassembled WGS sequence"/>
</dbReference>
<comment type="subcellular location">
    <subcellularLocation>
        <location evidence="1">Cytoplasm</location>
        <location evidence="1">Cytoskeleton</location>
    </subcellularLocation>
</comment>
<dbReference type="SMART" id="SM00054">
    <property type="entry name" value="EFh"/>
    <property type="match status" value="4"/>
</dbReference>
<dbReference type="InterPro" id="IPR050230">
    <property type="entry name" value="CALM/Myosin/TropC-like"/>
</dbReference>
<dbReference type="AlphaFoldDB" id="A0AAU9JMS0"/>
<dbReference type="Gene3D" id="1.10.238.10">
    <property type="entry name" value="EF-hand"/>
    <property type="match status" value="1"/>
</dbReference>
<comment type="function">
    <text evidence="7">Plays a fundamental role in microtubule organizing center structure and function. Component of the infraciliary lattice (ICL) and the ciliary basal bodies.</text>
</comment>
<evidence type="ECO:0000256" key="2">
    <source>
        <dbReference type="ARBA" id="ARBA00005253"/>
    </source>
</evidence>
<dbReference type="InterPro" id="IPR002048">
    <property type="entry name" value="EF_hand_dom"/>
</dbReference>
<dbReference type="PANTHER" id="PTHR23048">
    <property type="entry name" value="MYOSIN LIGHT CHAIN 1, 3"/>
    <property type="match status" value="1"/>
</dbReference>
<dbReference type="GO" id="GO:0016460">
    <property type="term" value="C:myosin II complex"/>
    <property type="evidence" value="ECO:0007669"/>
    <property type="project" value="TreeGrafter"/>
</dbReference>
<feature type="domain" description="EF-hand" evidence="8">
    <location>
        <begin position="81"/>
        <end position="116"/>
    </location>
</feature>
<dbReference type="EMBL" id="CAJZBQ010000030">
    <property type="protein sequence ID" value="CAG9322153.1"/>
    <property type="molecule type" value="Genomic_DNA"/>
</dbReference>
<evidence type="ECO:0000256" key="5">
    <source>
        <dbReference type="ARBA" id="ARBA00022837"/>
    </source>
</evidence>
<dbReference type="SUPFAM" id="SSF47473">
    <property type="entry name" value="EF-hand"/>
    <property type="match status" value="1"/>
</dbReference>
<comment type="similarity">
    <text evidence="2">Belongs to the centrin family.</text>
</comment>
<keyword evidence="5" id="KW-0106">Calcium</keyword>
<reference evidence="9" key="1">
    <citation type="submission" date="2021-09" db="EMBL/GenBank/DDBJ databases">
        <authorList>
            <consortium name="AG Swart"/>
            <person name="Singh M."/>
            <person name="Singh A."/>
            <person name="Seah K."/>
            <person name="Emmerich C."/>
        </authorList>
    </citation>
    <scope>NUCLEOTIDE SEQUENCE</scope>
    <source>
        <strain evidence="9">ATCC30299</strain>
    </source>
</reference>
<evidence type="ECO:0000313" key="9">
    <source>
        <dbReference type="EMBL" id="CAG9322153.1"/>
    </source>
</evidence>
<proteinExistence type="inferred from homology"/>
<dbReference type="PROSITE" id="PS00018">
    <property type="entry name" value="EF_HAND_1"/>
    <property type="match status" value="4"/>
</dbReference>
<dbReference type="Pfam" id="PF13499">
    <property type="entry name" value="EF-hand_7"/>
    <property type="match status" value="2"/>
</dbReference>
<keyword evidence="3" id="KW-0963">Cytoplasm</keyword>
<evidence type="ECO:0000256" key="6">
    <source>
        <dbReference type="ARBA" id="ARBA00023212"/>
    </source>
</evidence>
<evidence type="ECO:0000256" key="4">
    <source>
        <dbReference type="ARBA" id="ARBA00022737"/>
    </source>
</evidence>
<accession>A0AAU9JMS0</accession>
<dbReference type="InterPro" id="IPR018247">
    <property type="entry name" value="EF_Hand_1_Ca_BS"/>
</dbReference>
<evidence type="ECO:0000256" key="7">
    <source>
        <dbReference type="ARBA" id="ARBA00025692"/>
    </source>
</evidence>
<keyword evidence="4" id="KW-0677">Repeat</keyword>
<evidence type="ECO:0000256" key="1">
    <source>
        <dbReference type="ARBA" id="ARBA00004245"/>
    </source>
</evidence>
<comment type="caution">
    <text evidence="9">The sequence shown here is derived from an EMBL/GenBank/DDBJ whole genome shotgun (WGS) entry which is preliminary data.</text>
</comment>
<dbReference type="CDD" id="cd00051">
    <property type="entry name" value="EFh"/>
    <property type="match status" value="1"/>
</dbReference>
<gene>
    <name evidence="9" type="ORF">BSTOLATCC_MIC30533</name>
</gene>
<evidence type="ECO:0000259" key="8">
    <source>
        <dbReference type="PROSITE" id="PS50222"/>
    </source>
</evidence>
<keyword evidence="6" id="KW-0206">Cytoskeleton</keyword>
<organism evidence="9 10">
    <name type="scientific">Blepharisma stoltei</name>
    <dbReference type="NCBI Taxonomy" id="1481888"/>
    <lineage>
        <taxon>Eukaryota</taxon>
        <taxon>Sar</taxon>
        <taxon>Alveolata</taxon>
        <taxon>Ciliophora</taxon>
        <taxon>Postciliodesmatophora</taxon>
        <taxon>Heterotrichea</taxon>
        <taxon>Heterotrichida</taxon>
        <taxon>Blepharismidae</taxon>
        <taxon>Blepharisma</taxon>
    </lineage>
</organism>
<dbReference type="FunFam" id="1.10.238.10:FF:000001">
    <property type="entry name" value="Calmodulin 1"/>
    <property type="match status" value="1"/>
</dbReference>
<dbReference type="PANTHER" id="PTHR23048:SF59">
    <property type="entry name" value="EF-HAND SUPERFAMILY PROTEIN"/>
    <property type="match status" value="1"/>
</dbReference>
<dbReference type="InterPro" id="IPR011992">
    <property type="entry name" value="EF-hand-dom_pair"/>
</dbReference>
<evidence type="ECO:0000313" key="10">
    <source>
        <dbReference type="Proteomes" id="UP001162131"/>
    </source>
</evidence>
<sequence>MSVLNTEEREDCQDIFKLLDYNKNQVIESSELGKGLRGLGLNPTEAEVRKLLTEFDKDHNNTLSEEEFRGIYKRCLSSTSVTEDEIRAQFRKLDKNGDGTLDARELRNILTTGDEALTEEEVDLLIRDFDRDGDGVLSIKEFVDGILSRV</sequence>
<protein>
    <recommendedName>
        <fullName evidence="8">EF-hand domain-containing protein</fullName>
    </recommendedName>
</protein>
<name>A0AAU9JMS0_9CILI</name>
<keyword evidence="10" id="KW-1185">Reference proteome</keyword>
<feature type="domain" description="EF-hand" evidence="8">
    <location>
        <begin position="7"/>
        <end position="42"/>
    </location>
</feature>
<feature type="domain" description="EF-hand" evidence="8">
    <location>
        <begin position="117"/>
        <end position="150"/>
    </location>
</feature>
<feature type="domain" description="EF-hand" evidence="8">
    <location>
        <begin position="43"/>
        <end position="78"/>
    </location>
</feature>